<gene>
    <name evidence="1" type="ORF">LZ536_07575</name>
</gene>
<keyword evidence="2" id="KW-1185">Reference proteome</keyword>
<sequence length="398" mass="44345">MAQQGPISETELIRAAPKRVYLDTQDFSRFGELVRGKPDGQSKELFDYLLSKAGTGEVQFVYSMVTLSELLQYHPDFEATTMARAEAVELLCNGWCCINPSRLLAREAAIALKGSGHDLAVVQSRDNWTPNISNVFEDFDQKLTEIKQSIIAESVGMNRRARRIAEKGASDRAFARMLHEAAPLIAGEYGLSEKGFLGAFLLHHKGKISAEDASKRFFSEVSRPTRFVKIYFEKYDGDKNFPQWISGAGEKLKSGMERTIEGLAALPLDAVKHHWAGLFEGQRQRISAMLLGLAAPELEEFGLSEAELDSLEGNHLVRTMMPIRVYVDLLKAYLAQTIGIHGTKAELERGLAGDLMHSMYAPYVDVWRSDRRFAAVARTVDLGRATVCSRLSELPNLI</sequence>
<evidence type="ECO:0000313" key="1">
    <source>
        <dbReference type="EMBL" id="MCL6683758.1"/>
    </source>
</evidence>
<protein>
    <submittedName>
        <fullName evidence="1">Uncharacterized protein</fullName>
    </submittedName>
</protein>
<organism evidence="1 2">
    <name type="scientific">Sphingomonas alba</name>
    <dbReference type="NCBI Taxonomy" id="2908208"/>
    <lineage>
        <taxon>Bacteria</taxon>
        <taxon>Pseudomonadati</taxon>
        <taxon>Pseudomonadota</taxon>
        <taxon>Alphaproteobacteria</taxon>
        <taxon>Sphingomonadales</taxon>
        <taxon>Sphingomonadaceae</taxon>
        <taxon>Sphingomonas</taxon>
    </lineage>
</organism>
<dbReference type="RefSeq" id="WP_249847801.1">
    <property type="nucleotide sequence ID" value="NZ_JAMGBD010000001.1"/>
</dbReference>
<comment type="caution">
    <text evidence="1">The sequence shown here is derived from an EMBL/GenBank/DDBJ whole genome shotgun (WGS) entry which is preliminary data.</text>
</comment>
<evidence type="ECO:0000313" key="2">
    <source>
        <dbReference type="Proteomes" id="UP001165363"/>
    </source>
</evidence>
<name>A0ABT0RMG8_9SPHN</name>
<reference evidence="1" key="1">
    <citation type="submission" date="2022-05" db="EMBL/GenBank/DDBJ databases">
        <authorList>
            <person name="Jo J.-H."/>
            <person name="Im W.-T."/>
        </authorList>
    </citation>
    <scope>NUCLEOTIDE SEQUENCE</scope>
    <source>
        <strain evidence="1">SE158</strain>
    </source>
</reference>
<proteinExistence type="predicted"/>
<dbReference type="Proteomes" id="UP001165363">
    <property type="component" value="Unassembled WGS sequence"/>
</dbReference>
<accession>A0ABT0RMG8</accession>
<dbReference type="EMBL" id="JAMGBD010000001">
    <property type="protein sequence ID" value="MCL6683758.1"/>
    <property type="molecule type" value="Genomic_DNA"/>
</dbReference>